<evidence type="ECO:0000313" key="2">
    <source>
        <dbReference type="Proteomes" id="UP001176941"/>
    </source>
</evidence>
<dbReference type="Proteomes" id="UP001176941">
    <property type="component" value="Chromosome 19"/>
</dbReference>
<reference evidence="1" key="1">
    <citation type="submission" date="2023-04" db="EMBL/GenBank/DDBJ databases">
        <authorList>
            <consortium name="ELIXIR-Norway"/>
        </authorList>
    </citation>
    <scope>NUCLEOTIDE SEQUENCE [LARGE SCALE GENOMIC DNA]</scope>
</reference>
<keyword evidence="2" id="KW-1185">Reference proteome</keyword>
<evidence type="ECO:0000313" key="1">
    <source>
        <dbReference type="EMBL" id="CAI9159535.1"/>
    </source>
</evidence>
<protein>
    <submittedName>
        <fullName evidence="1">Uncharacterized protein</fullName>
    </submittedName>
</protein>
<dbReference type="EMBL" id="OX459955">
    <property type="protein sequence ID" value="CAI9159535.1"/>
    <property type="molecule type" value="Genomic_DNA"/>
</dbReference>
<gene>
    <name evidence="1" type="ORF">MRATA1EN1_LOCUS8497</name>
</gene>
<accession>A0ABN8YDB9</accession>
<name>A0ABN8YDB9_RANTA</name>
<proteinExistence type="predicted"/>
<organism evidence="1 2">
    <name type="scientific">Rangifer tarandus platyrhynchus</name>
    <name type="common">Svalbard reindeer</name>
    <dbReference type="NCBI Taxonomy" id="3082113"/>
    <lineage>
        <taxon>Eukaryota</taxon>
        <taxon>Metazoa</taxon>
        <taxon>Chordata</taxon>
        <taxon>Craniata</taxon>
        <taxon>Vertebrata</taxon>
        <taxon>Euteleostomi</taxon>
        <taxon>Mammalia</taxon>
        <taxon>Eutheria</taxon>
        <taxon>Laurasiatheria</taxon>
        <taxon>Artiodactyla</taxon>
        <taxon>Ruminantia</taxon>
        <taxon>Pecora</taxon>
        <taxon>Cervidae</taxon>
        <taxon>Odocoileinae</taxon>
        <taxon>Rangifer</taxon>
    </lineage>
</organism>
<sequence>MPGAPSLSPCITGVTDDYQTLSSLCHYLVIILGLPQSGLQIEKTPRFAMFNFKYLHISFAPLHATFPTQPGVRDRQVGLRPPGAERLRFRDVARPGGHCCPLLVSAQNTALRSQRLGFSEEDL</sequence>